<accession>A0A061CX05</accession>
<dbReference type="EMBL" id="UGUV01000002">
    <property type="protein sequence ID" value="SUD50917.1"/>
    <property type="molecule type" value="Genomic_DNA"/>
</dbReference>
<dbReference type="EMBL" id="QASO01000016">
    <property type="protein sequence ID" value="PTU80513.1"/>
    <property type="molecule type" value="Genomic_DNA"/>
</dbReference>
<evidence type="ECO:0000313" key="5">
    <source>
        <dbReference type="EMBL" id="SUD50917.1"/>
    </source>
</evidence>
<evidence type="ECO:0000313" key="2">
    <source>
        <dbReference type="EMBL" id="MDH0568854.1"/>
    </source>
</evidence>
<dbReference type="GeneID" id="300418022"/>
<dbReference type="PANTHER" id="PTHR36966">
    <property type="entry name" value="REP-ASSOCIATED TYROSINE TRANSPOSASE"/>
    <property type="match status" value="1"/>
</dbReference>
<reference evidence="4 6" key="1">
    <citation type="submission" date="2018-04" db="EMBL/GenBank/DDBJ databases">
        <title>Pseudomonas sp. nov., isolated from mangrove soil.</title>
        <authorList>
            <person name="Chen C."/>
        </authorList>
    </citation>
    <scope>NUCLEOTIDE SEQUENCE [LARGE SCALE GENOMIC DNA]</scope>
    <source>
        <strain evidence="4 6">JCM 14246</strain>
    </source>
</reference>
<dbReference type="SMART" id="SM01321">
    <property type="entry name" value="Y1_Tnp"/>
    <property type="match status" value="1"/>
</dbReference>
<keyword evidence="6" id="KW-1185">Reference proteome</keyword>
<dbReference type="Gene3D" id="3.30.70.1290">
    <property type="entry name" value="Transposase IS200-like"/>
    <property type="match status" value="1"/>
</dbReference>
<reference evidence="5 7" key="2">
    <citation type="submission" date="2018-06" db="EMBL/GenBank/DDBJ databases">
        <authorList>
            <consortium name="Pathogen Informatics"/>
            <person name="Doyle S."/>
        </authorList>
    </citation>
    <scope>NUCLEOTIDE SEQUENCE [LARGE SCALE GENOMIC DNA]</scope>
    <source>
        <strain evidence="5 7">NCTC10692</strain>
    </source>
</reference>
<accession>A0A379JQM0</accession>
<evidence type="ECO:0000259" key="1">
    <source>
        <dbReference type="SMART" id="SM01321"/>
    </source>
</evidence>
<proteinExistence type="predicted"/>
<evidence type="ECO:0000313" key="7">
    <source>
        <dbReference type="Proteomes" id="UP000255303"/>
    </source>
</evidence>
<dbReference type="GO" id="GO:0004803">
    <property type="term" value="F:transposase activity"/>
    <property type="evidence" value="ECO:0007669"/>
    <property type="project" value="InterPro"/>
</dbReference>
<protein>
    <submittedName>
        <fullName evidence="5">Transposase</fullName>
    </submittedName>
</protein>
<dbReference type="EMBL" id="JAOEET010000050">
    <property type="protein sequence ID" value="MDH0568854.1"/>
    <property type="molecule type" value="Genomic_DNA"/>
</dbReference>
<dbReference type="GO" id="GO:0043565">
    <property type="term" value="F:sequence-specific DNA binding"/>
    <property type="evidence" value="ECO:0007669"/>
    <property type="project" value="TreeGrafter"/>
</dbReference>
<organism evidence="5 7">
    <name type="scientific">Ectopseudomonas oleovorans</name>
    <name type="common">Pseudomonas oleovorans</name>
    <dbReference type="NCBI Taxonomy" id="301"/>
    <lineage>
        <taxon>Bacteria</taxon>
        <taxon>Pseudomonadati</taxon>
        <taxon>Pseudomonadota</taxon>
        <taxon>Gammaproteobacteria</taxon>
        <taxon>Pseudomonadales</taxon>
        <taxon>Pseudomonadaceae</taxon>
        <taxon>Ectopseudomonas</taxon>
    </lineage>
</organism>
<dbReference type="Proteomes" id="UP001159292">
    <property type="component" value="Unassembled WGS sequence"/>
</dbReference>
<dbReference type="InterPro" id="IPR002686">
    <property type="entry name" value="Transposase_17"/>
</dbReference>
<dbReference type="AlphaFoldDB" id="A0A061CX05"/>
<dbReference type="SUPFAM" id="SSF143422">
    <property type="entry name" value="Transposase IS200-like"/>
    <property type="match status" value="1"/>
</dbReference>
<evidence type="ECO:0000313" key="4">
    <source>
        <dbReference type="EMBL" id="PTU80513.1"/>
    </source>
</evidence>
<dbReference type="Proteomes" id="UP000255303">
    <property type="component" value="Unassembled WGS sequence"/>
</dbReference>
<dbReference type="EMBL" id="JAOCJE010000001">
    <property type="protein sequence ID" value="MDH1338812.1"/>
    <property type="molecule type" value="Genomic_DNA"/>
</dbReference>
<evidence type="ECO:0000313" key="6">
    <source>
        <dbReference type="Proteomes" id="UP000244052"/>
    </source>
</evidence>
<reference evidence="2" key="3">
    <citation type="submission" date="2022-09" db="EMBL/GenBank/DDBJ databases">
        <title>Intensive care unit water sources are persistently colonized with multi-drug resistant bacteria and are the site of extensive horizontal gene transfer of antibiotic resistance genes.</title>
        <authorList>
            <person name="Diorio-Toth L."/>
        </authorList>
    </citation>
    <scope>NUCLEOTIDE SEQUENCE</scope>
    <source>
        <strain evidence="3">GD03704</strain>
        <strain evidence="2">GD04000</strain>
    </source>
</reference>
<dbReference type="Proteomes" id="UP001161697">
    <property type="component" value="Unassembled WGS sequence"/>
</dbReference>
<feature type="domain" description="Transposase IS200-like" evidence="1">
    <location>
        <begin position="9"/>
        <end position="132"/>
    </location>
</feature>
<sequence>MPNYRREWIAGATYFFTVTLADRRSRTLVEEIALLRQVYVEANKRMPFKTIAICVLPDHLHAIWELPEDDQDYSLRWASIKSQFSRALPARPNVSASKSRKREKGIWQRRFWEHRIRDEEDLARHVDYIHFNPVKHDLVSQVGDWPYSSFHRYVARGLLPADWGGRGGDDGEFGE</sequence>
<gene>
    <name evidence="4" type="ORF">DBO86_02880</name>
    <name evidence="3" type="ORF">N5J11_06075</name>
    <name evidence="2" type="ORF">N7671_16875</name>
    <name evidence="5" type="ORF">NCTC10692_01346</name>
</gene>
<dbReference type="RefSeq" id="WP_003464065.1">
    <property type="nucleotide sequence ID" value="NZ_CAJQNA010000156.1"/>
</dbReference>
<dbReference type="Proteomes" id="UP000244052">
    <property type="component" value="Unassembled WGS sequence"/>
</dbReference>
<name>A0A061CX05_ECTOL</name>
<accession>A0A2T5PS19</accession>
<dbReference type="PANTHER" id="PTHR36966:SF1">
    <property type="entry name" value="REP-ASSOCIATED TYROSINE TRANSPOSASE"/>
    <property type="match status" value="1"/>
</dbReference>
<evidence type="ECO:0000313" key="3">
    <source>
        <dbReference type="EMBL" id="MDH1338812.1"/>
    </source>
</evidence>
<dbReference type="InterPro" id="IPR052715">
    <property type="entry name" value="RAYT_transposase"/>
</dbReference>
<dbReference type="InterPro" id="IPR036515">
    <property type="entry name" value="Transposase_17_sf"/>
</dbReference>
<dbReference type="GO" id="GO:0006313">
    <property type="term" value="P:DNA transposition"/>
    <property type="evidence" value="ECO:0007669"/>
    <property type="project" value="InterPro"/>
</dbReference>
<dbReference type="NCBIfam" id="NF047646">
    <property type="entry name" value="REP_Tyr_transpos"/>
    <property type="match status" value="1"/>
</dbReference>